<dbReference type="Pfam" id="PF01337">
    <property type="entry name" value="Barstar"/>
    <property type="match status" value="1"/>
</dbReference>
<evidence type="ECO:0000259" key="2">
    <source>
        <dbReference type="Pfam" id="PF01337"/>
    </source>
</evidence>
<dbReference type="Proteomes" id="UP000653156">
    <property type="component" value="Chromosome"/>
</dbReference>
<reference evidence="3" key="1">
    <citation type="submission" date="2021-02" db="EMBL/GenBank/DDBJ databases">
        <title>Neisseriaceae sp. 26B isolated from the cloaca of a Common Toad-headed Turtle (Mesoclemmys nasuta).</title>
        <authorList>
            <person name="Spergser J."/>
            <person name="Busse H.-J."/>
        </authorList>
    </citation>
    <scope>NUCLEOTIDE SEQUENCE</scope>
    <source>
        <strain evidence="3">26B</strain>
    </source>
</reference>
<sequence>MIKQQHFYIDGRDIKEKIDFYIQLDKILHFENYVEGSAGVPVLDVLWDVMTCGAGLNCILHWTNSEISKQNLGEEYFNLIIETLRDAENYPWHQWPQYAEDSPFKLCLE</sequence>
<protein>
    <submittedName>
        <fullName evidence="3">Barstar family protein</fullName>
    </submittedName>
</protein>
<dbReference type="AlphaFoldDB" id="A0A892ZIT1"/>
<dbReference type="Gene3D" id="3.30.370.10">
    <property type="entry name" value="Barstar-like"/>
    <property type="match status" value="1"/>
</dbReference>
<dbReference type="RefSeq" id="WP_230338118.1">
    <property type="nucleotide sequence ID" value="NZ_CP069798.1"/>
</dbReference>
<evidence type="ECO:0000313" key="3">
    <source>
        <dbReference type="EMBL" id="QRQ80829.1"/>
    </source>
</evidence>
<feature type="domain" description="Barstar (barnase inhibitor)" evidence="2">
    <location>
        <begin position="5"/>
        <end position="90"/>
    </location>
</feature>
<organism evidence="3 4">
    <name type="scientific">Paralysiella testudinis</name>
    <dbReference type="NCBI Taxonomy" id="2809020"/>
    <lineage>
        <taxon>Bacteria</taxon>
        <taxon>Pseudomonadati</taxon>
        <taxon>Pseudomonadota</taxon>
        <taxon>Betaproteobacteria</taxon>
        <taxon>Neisseriales</taxon>
        <taxon>Neisseriaceae</taxon>
        <taxon>Paralysiella</taxon>
    </lineage>
</organism>
<evidence type="ECO:0000256" key="1">
    <source>
        <dbReference type="ARBA" id="ARBA00006845"/>
    </source>
</evidence>
<dbReference type="SUPFAM" id="SSF52038">
    <property type="entry name" value="Barstar-related"/>
    <property type="match status" value="1"/>
</dbReference>
<dbReference type="EMBL" id="CP069798">
    <property type="protein sequence ID" value="QRQ80829.1"/>
    <property type="molecule type" value="Genomic_DNA"/>
</dbReference>
<proteinExistence type="inferred from homology"/>
<dbReference type="InterPro" id="IPR000468">
    <property type="entry name" value="Barstar"/>
</dbReference>
<keyword evidence="4" id="KW-1185">Reference proteome</keyword>
<dbReference type="KEGG" id="ptes:JQU52_08695"/>
<evidence type="ECO:0000313" key="4">
    <source>
        <dbReference type="Proteomes" id="UP000653156"/>
    </source>
</evidence>
<comment type="similarity">
    <text evidence="1">Belongs to the barstar family.</text>
</comment>
<name>A0A892ZIT1_9NEIS</name>
<accession>A0A892ZIT1</accession>
<dbReference type="InterPro" id="IPR035905">
    <property type="entry name" value="Barstar-like_sf"/>
</dbReference>
<gene>
    <name evidence="3" type="ORF">JQU52_08695</name>
</gene>